<feature type="domain" description="HNH" evidence="2">
    <location>
        <begin position="150"/>
        <end position="203"/>
    </location>
</feature>
<dbReference type="REBASE" id="352141">
    <property type="entry name" value="Rsp5965ORF625P"/>
</dbReference>
<name>A0A515D6E1_9BURK</name>
<keyword evidence="5" id="KW-1185">Reference proteome</keyword>
<sequence>MPTAKILAKHVREAAKIWDRDPGFRGFRNGTTYEVRIGRKSYPPKAIASYANELAGNGILSPRDFAGAWEGKWHKQLENAGFRPEKKPDRTASMTSKRAELPMELAGLDEGAEFAEGAQHYAQHITQERNPKVVKLAKAQRWRDKKVFECDVCKFDFAKTYGERGAGYIEAHHTIPVHLMKPDHKTKIADIALVCSNCHRMLHTMRPLVDIPKLIAMRARAAKS</sequence>
<dbReference type="AlphaFoldDB" id="A0A515D6E1"/>
<dbReference type="Pfam" id="PF01844">
    <property type="entry name" value="HNH"/>
    <property type="match status" value="1"/>
</dbReference>
<dbReference type="RefSeq" id="WP_142817061.1">
    <property type="nucleotide sequence ID" value="NZ_CP035503.1"/>
</dbReference>
<evidence type="ECO:0000259" key="3">
    <source>
        <dbReference type="Pfam" id="PF26345"/>
    </source>
</evidence>
<dbReference type="InterPro" id="IPR002711">
    <property type="entry name" value="HNH"/>
</dbReference>
<feature type="domain" description="ScoMcrA-like N-terminal head" evidence="3">
    <location>
        <begin position="9"/>
        <end position="83"/>
    </location>
</feature>
<dbReference type="Proteomes" id="UP000316798">
    <property type="component" value="Chromosome"/>
</dbReference>
<evidence type="ECO:0000256" key="1">
    <source>
        <dbReference type="SAM" id="MobiDB-lite"/>
    </source>
</evidence>
<dbReference type="InterPro" id="IPR003615">
    <property type="entry name" value="HNH_nuc"/>
</dbReference>
<dbReference type="InterPro" id="IPR058807">
    <property type="entry name" value="ScoMcrA_N"/>
</dbReference>
<dbReference type="OrthoDB" id="9802640at2"/>
<proteinExistence type="predicted"/>
<evidence type="ECO:0000259" key="2">
    <source>
        <dbReference type="Pfam" id="PF01844"/>
    </source>
</evidence>
<dbReference type="CDD" id="cd00085">
    <property type="entry name" value="HNHc"/>
    <property type="match status" value="1"/>
</dbReference>
<dbReference type="EMBL" id="CP035503">
    <property type="protein sequence ID" value="QDL35961.1"/>
    <property type="molecule type" value="Genomic_DNA"/>
</dbReference>
<protein>
    <submittedName>
        <fullName evidence="4">Uncharacterized protein</fullName>
    </submittedName>
</protein>
<dbReference type="GO" id="GO:0003676">
    <property type="term" value="F:nucleic acid binding"/>
    <property type="evidence" value="ECO:0007669"/>
    <property type="project" value="InterPro"/>
</dbReference>
<dbReference type="Pfam" id="PF26345">
    <property type="entry name" value="ScoMcrA_N"/>
    <property type="match status" value="1"/>
</dbReference>
<feature type="compositionally biased region" description="Basic and acidic residues" evidence="1">
    <location>
        <begin position="77"/>
        <end position="90"/>
    </location>
</feature>
<evidence type="ECO:0000313" key="4">
    <source>
        <dbReference type="EMBL" id="QDL35961.1"/>
    </source>
</evidence>
<dbReference type="KEGG" id="rhf:EUB48_00625"/>
<reference evidence="4 5" key="1">
    <citation type="submission" date="2019-01" db="EMBL/GenBank/DDBJ databases">
        <title>Genomic insights into a novel species Rhodoferax sp.</title>
        <authorList>
            <person name="Jin L."/>
        </authorList>
    </citation>
    <scope>NUCLEOTIDE SEQUENCE [LARGE SCALE GENOMIC DNA]</scope>
    <source>
        <strain evidence="4 5">CHu59-6-5</strain>
    </source>
</reference>
<accession>A0A515D6E1</accession>
<evidence type="ECO:0000313" key="5">
    <source>
        <dbReference type="Proteomes" id="UP000316798"/>
    </source>
</evidence>
<gene>
    <name evidence="4" type="ORF">EUB48_00625</name>
</gene>
<dbReference type="GO" id="GO:0004519">
    <property type="term" value="F:endonuclease activity"/>
    <property type="evidence" value="ECO:0007669"/>
    <property type="project" value="InterPro"/>
</dbReference>
<organism evidence="4 5">
    <name type="scientific">Rhodoferax sediminis</name>
    <dbReference type="NCBI Taxonomy" id="2509614"/>
    <lineage>
        <taxon>Bacteria</taxon>
        <taxon>Pseudomonadati</taxon>
        <taxon>Pseudomonadota</taxon>
        <taxon>Betaproteobacteria</taxon>
        <taxon>Burkholderiales</taxon>
        <taxon>Comamonadaceae</taxon>
        <taxon>Rhodoferax</taxon>
    </lineage>
</organism>
<dbReference type="GO" id="GO:0008270">
    <property type="term" value="F:zinc ion binding"/>
    <property type="evidence" value="ECO:0007669"/>
    <property type="project" value="InterPro"/>
</dbReference>
<feature type="region of interest" description="Disordered" evidence="1">
    <location>
        <begin position="77"/>
        <end position="96"/>
    </location>
</feature>